<keyword evidence="4" id="KW-1185">Reference proteome</keyword>
<evidence type="ECO:0000259" key="2">
    <source>
        <dbReference type="Pfam" id="PF00881"/>
    </source>
</evidence>
<keyword evidence="1" id="KW-0472">Membrane</keyword>
<keyword evidence="1" id="KW-0812">Transmembrane</keyword>
<dbReference type="CDD" id="cd02140">
    <property type="entry name" value="Frm2-like"/>
    <property type="match status" value="1"/>
</dbReference>
<dbReference type="Pfam" id="PF00881">
    <property type="entry name" value="Nitroreductase"/>
    <property type="match status" value="1"/>
</dbReference>
<dbReference type="InterPro" id="IPR000415">
    <property type="entry name" value="Nitroreductase-like"/>
</dbReference>
<dbReference type="Proteomes" id="UP001274830">
    <property type="component" value="Unassembled WGS sequence"/>
</dbReference>
<gene>
    <name evidence="3" type="primary">HBN1</name>
    <name evidence="3" type="ORF">LTR78_003210</name>
</gene>
<dbReference type="RefSeq" id="XP_064695148.1">
    <property type="nucleotide sequence ID" value="XM_064837189.1"/>
</dbReference>
<feature type="transmembrane region" description="Helical" evidence="1">
    <location>
        <begin position="12"/>
        <end position="32"/>
    </location>
</feature>
<dbReference type="EMBL" id="JAUTXT010000008">
    <property type="protein sequence ID" value="KAK3677005.1"/>
    <property type="molecule type" value="Genomic_DNA"/>
</dbReference>
<protein>
    <submittedName>
        <fullName evidence="3">Nitroreductase</fullName>
    </submittedName>
</protein>
<accession>A0AAE0WSW0</accession>
<feature type="domain" description="Nitroreductase" evidence="2">
    <location>
        <begin position="96"/>
        <end position="160"/>
    </location>
</feature>
<organism evidence="3 4">
    <name type="scientific">Recurvomyces mirabilis</name>
    <dbReference type="NCBI Taxonomy" id="574656"/>
    <lineage>
        <taxon>Eukaryota</taxon>
        <taxon>Fungi</taxon>
        <taxon>Dikarya</taxon>
        <taxon>Ascomycota</taxon>
        <taxon>Pezizomycotina</taxon>
        <taxon>Dothideomycetes</taxon>
        <taxon>Dothideomycetidae</taxon>
        <taxon>Mycosphaerellales</taxon>
        <taxon>Teratosphaeriaceae</taxon>
        <taxon>Recurvomyces</taxon>
    </lineage>
</organism>
<dbReference type="SUPFAM" id="SSF55469">
    <property type="entry name" value="FMN-dependent nitroreductase-like"/>
    <property type="match status" value="1"/>
</dbReference>
<dbReference type="InterPro" id="IPR033877">
    <property type="entry name" value="Frm2/Hbn1"/>
</dbReference>
<evidence type="ECO:0000313" key="4">
    <source>
        <dbReference type="Proteomes" id="UP001274830"/>
    </source>
</evidence>
<comment type="caution">
    <text evidence="3">The sequence shown here is derived from an EMBL/GenBank/DDBJ whole genome shotgun (WGS) entry which is preliminary data.</text>
</comment>
<reference evidence="3" key="1">
    <citation type="submission" date="2023-07" db="EMBL/GenBank/DDBJ databases">
        <title>Black Yeasts Isolated from many extreme environments.</title>
        <authorList>
            <person name="Coleine C."/>
            <person name="Stajich J.E."/>
            <person name="Selbmann L."/>
        </authorList>
    </citation>
    <scope>NUCLEOTIDE SEQUENCE</scope>
    <source>
        <strain evidence="3">CCFEE 5485</strain>
    </source>
</reference>
<dbReference type="PANTHER" id="PTHR43035">
    <property type="entry name" value="FATTY ACID REPRESSION MUTANT PROTEIN 2-RELATED"/>
    <property type="match status" value="1"/>
</dbReference>
<name>A0AAE0WSW0_9PEZI</name>
<dbReference type="GeneID" id="89961725"/>
<dbReference type="InterPro" id="IPR029479">
    <property type="entry name" value="Nitroreductase"/>
</dbReference>
<evidence type="ECO:0000256" key="1">
    <source>
        <dbReference type="SAM" id="Phobius"/>
    </source>
</evidence>
<dbReference type="PANTHER" id="PTHR43035:SF1">
    <property type="entry name" value="FATTY ACID REPRESSION MUTANT PROTEIN 2-RELATED"/>
    <property type="match status" value="1"/>
</dbReference>
<dbReference type="GO" id="GO:0016491">
    <property type="term" value="F:oxidoreductase activity"/>
    <property type="evidence" value="ECO:0007669"/>
    <property type="project" value="InterPro"/>
</dbReference>
<evidence type="ECO:0000313" key="3">
    <source>
        <dbReference type="EMBL" id="KAK3677005.1"/>
    </source>
</evidence>
<dbReference type="AlphaFoldDB" id="A0AAE0WSW0"/>
<proteinExistence type="predicted"/>
<dbReference type="GO" id="GO:0034599">
    <property type="term" value="P:cellular response to oxidative stress"/>
    <property type="evidence" value="ECO:0007669"/>
    <property type="project" value="InterPro"/>
</dbReference>
<sequence>MAKVLQSTVVTRSIFGILLASVAIVVLAYQVALPTDMLSSLGPLRSLRTRIFSSNTTASFKTFSPLTANTNTPYRTFTSSQPANMTHDSLTFKEAIENRRSIYQLTKKSPIDDKKIKEIAELVVKQVPSSFNSQSSRVVVLLNEHHDKFWQIVTDILKAHVPEDKWEHTGQRLGGFSGGYGTYADKFPQWSEHTSAMHQYAMWVALEAEGFGCNLQHYNPLPDQKASAEWNIPLEWSLKAQLVFGGVADGAREGLQAKEQQPLEERLFVHGA</sequence>
<dbReference type="Gene3D" id="3.40.109.10">
    <property type="entry name" value="NADH Oxidase"/>
    <property type="match status" value="2"/>
</dbReference>
<keyword evidence="1" id="KW-1133">Transmembrane helix</keyword>